<reference evidence="2 3" key="1">
    <citation type="submission" date="2012-10" db="EMBL/GenBank/DDBJ databases">
        <authorList>
            <person name="Zafar N."/>
            <person name="Inman J."/>
            <person name="Hall N."/>
            <person name="Lorenzi H."/>
            <person name="Caler E."/>
        </authorList>
    </citation>
    <scope>NUCLEOTIDE SEQUENCE [LARGE SCALE GENOMIC DNA]</scope>
    <source>
        <strain evidence="2 3">IP1</strain>
    </source>
</reference>
<feature type="chain" id="PRO_5001980575" evidence="1">
    <location>
        <begin position="18"/>
        <end position="171"/>
    </location>
</feature>
<keyword evidence="3" id="KW-1185">Reference proteome</keyword>
<keyword evidence="1" id="KW-0732">Signal</keyword>
<dbReference type="GeneID" id="14886938"/>
<evidence type="ECO:0000313" key="3">
    <source>
        <dbReference type="Proteomes" id="UP000014680"/>
    </source>
</evidence>
<evidence type="ECO:0000256" key="1">
    <source>
        <dbReference type="SAM" id="SignalP"/>
    </source>
</evidence>
<feature type="signal peptide" evidence="1">
    <location>
        <begin position="1"/>
        <end position="17"/>
    </location>
</feature>
<organism evidence="2 3">
    <name type="scientific">Entamoeba invadens IP1</name>
    <dbReference type="NCBI Taxonomy" id="370355"/>
    <lineage>
        <taxon>Eukaryota</taxon>
        <taxon>Amoebozoa</taxon>
        <taxon>Evosea</taxon>
        <taxon>Archamoebae</taxon>
        <taxon>Mastigamoebida</taxon>
        <taxon>Entamoebidae</taxon>
        <taxon>Entamoeba</taxon>
    </lineage>
</organism>
<dbReference type="Proteomes" id="UP000014680">
    <property type="component" value="Unassembled WGS sequence"/>
</dbReference>
<dbReference type="AlphaFoldDB" id="A0A0A1U573"/>
<dbReference type="VEuPathDB" id="AmoebaDB:EIN_419360"/>
<gene>
    <name evidence="2" type="ORF">EIN_419360</name>
</gene>
<dbReference type="KEGG" id="eiv:EIN_419360"/>
<dbReference type="EMBL" id="KB206772">
    <property type="protein sequence ID" value="ELP88007.1"/>
    <property type="molecule type" value="Genomic_DNA"/>
</dbReference>
<accession>A0A0A1U573</accession>
<name>A0A0A1U573_ENTIV</name>
<dbReference type="OrthoDB" id="26905at2759"/>
<dbReference type="RefSeq" id="XP_004254778.1">
    <property type="nucleotide sequence ID" value="XM_004254730.1"/>
</dbReference>
<protein>
    <submittedName>
        <fullName evidence="2">Uncharacterized protein</fullName>
    </submittedName>
</protein>
<evidence type="ECO:0000313" key="2">
    <source>
        <dbReference type="EMBL" id="ELP88007.1"/>
    </source>
</evidence>
<sequence>MKVQGLLLFVIVLVASAQSSGFWTPTLYKVQERIGELSVRIEEVEDAERHIEDQIDIAIRDLKHSVTKKQKYIIGRRLSHLRSKLVVLNTQKLAILRGLRRVVKRIPLKYRKLMIRKLKLEKRFNQIREVSKDATALLQPKYVVHHKASTKRTLKNLGHGLADKVKTIGKK</sequence>
<proteinExistence type="predicted"/>
<dbReference type="OMA" id="MKFIGIV"/>